<dbReference type="Proteomes" id="UP000542210">
    <property type="component" value="Unassembled WGS sequence"/>
</dbReference>
<dbReference type="AlphaFoldDB" id="A0A7W7G9X2"/>
<dbReference type="RefSeq" id="WP_184879937.1">
    <property type="nucleotide sequence ID" value="NZ_BOOV01000046.1"/>
</dbReference>
<keyword evidence="3" id="KW-1185">Reference proteome</keyword>
<protein>
    <recommendedName>
        <fullName evidence="1">IrrE N-terminal-like domain-containing protein</fullName>
    </recommendedName>
</protein>
<reference evidence="2 3" key="1">
    <citation type="submission" date="2020-08" db="EMBL/GenBank/DDBJ databases">
        <title>Sequencing the genomes of 1000 actinobacteria strains.</title>
        <authorList>
            <person name="Klenk H.-P."/>
        </authorList>
    </citation>
    <scope>NUCLEOTIDE SEQUENCE [LARGE SCALE GENOMIC DNA]</scope>
    <source>
        <strain evidence="2 3">DSM 45784</strain>
    </source>
</reference>
<feature type="domain" description="IrrE N-terminal-like" evidence="1">
    <location>
        <begin position="46"/>
        <end position="141"/>
    </location>
</feature>
<sequence length="307" mass="33469">MSAAPRIAARLVAVHNLKPPVDVEALLQEYADLQILDWSMECDGLALLSAERREQVFLKANAPARRRRFTAAHELGHVVIPWHVGTLGCTEEPGASAGMEEAEANLFASHLLVPDVFLDPFRDSYVDLDEVLDILAVADVSAQAGIIALRRALLPGYVIHLDALPPIESPGTVVPQGGVRALQESSVRTGRKLHQGKLVTWYQLADASPIVEEPRPSREITNLLKSTLAKLHPDRDVRAMCLSINGIVGGALSAQRVSDPSVIYGVLVQKFTGHPQFGHLLEVSDFHRYLQQKAATIGQSRQGETID</sequence>
<dbReference type="EMBL" id="JACHND010000001">
    <property type="protein sequence ID" value="MBB4701080.1"/>
    <property type="molecule type" value="Genomic_DNA"/>
</dbReference>
<comment type="caution">
    <text evidence="2">The sequence shown here is derived from an EMBL/GenBank/DDBJ whole genome shotgun (WGS) entry which is preliminary data.</text>
</comment>
<dbReference type="Gene3D" id="1.10.10.2910">
    <property type="match status" value="1"/>
</dbReference>
<dbReference type="PANTHER" id="PTHR43236">
    <property type="entry name" value="ANTITOXIN HIGA1"/>
    <property type="match status" value="1"/>
</dbReference>
<dbReference type="Pfam" id="PF06114">
    <property type="entry name" value="Peptidase_M78"/>
    <property type="match status" value="1"/>
</dbReference>
<evidence type="ECO:0000313" key="3">
    <source>
        <dbReference type="Proteomes" id="UP000542210"/>
    </source>
</evidence>
<name>A0A7W7G9X2_9ACTN</name>
<dbReference type="InterPro" id="IPR052345">
    <property type="entry name" value="Rad_response_metalloprotease"/>
</dbReference>
<proteinExistence type="predicted"/>
<gene>
    <name evidence="2" type="ORF">BJ982_002624</name>
</gene>
<evidence type="ECO:0000259" key="1">
    <source>
        <dbReference type="Pfam" id="PF06114"/>
    </source>
</evidence>
<evidence type="ECO:0000313" key="2">
    <source>
        <dbReference type="EMBL" id="MBB4701080.1"/>
    </source>
</evidence>
<organism evidence="2 3">
    <name type="scientific">Sphaerisporangium siamense</name>
    <dbReference type="NCBI Taxonomy" id="795645"/>
    <lineage>
        <taxon>Bacteria</taxon>
        <taxon>Bacillati</taxon>
        <taxon>Actinomycetota</taxon>
        <taxon>Actinomycetes</taxon>
        <taxon>Streptosporangiales</taxon>
        <taxon>Streptosporangiaceae</taxon>
        <taxon>Sphaerisporangium</taxon>
    </lineage>
</organism>
<dbReference type="InterPro" id="IPR010359">
    <property type="entry name" value="IrrE_HExxH"/>
</dbReference>
<dbReference type="PANTHER" id="PTHR43236:SF1">
    <property type="entry name" value="BLL7220 PROTEIN"/>
    <property type="match status" value="1"/>
</dbReference>
<accession>A0A7W7G9X2</accession>